<keyword evidence="2" id="KW-1133">Transmembrane helix</keyword>
<proteinExistence type="predicted"/>
<accession>A0A1M4V0Y6</accession>
<dbReference type="SUPFAM" id="SSF52540">
    <property type="entry name" value="P-loop containing nucleoside triphosphate hydrolases"/>
    <property type="match status" value="1"/>
</dbReference>
<keyword evidence="1" id="KW-0175">Coiled coil</keyword>
<dbReference type="InterPro" id="IPR038734">
    <property type="entry name" value="YhaN_AAA"/>
</dbReference>
<evidence type="ECO:0000313" key="5">
    <source>
        <dbReference type="Proteomes" id="UP000184295"/>
    </source>
</evidence>
<evidence type="ECO:0000256" key="2">
    <source>
        <dbReference type="SAM" id="Phobius"/>
    </source>
</evidence>
<dbReference type="STRING" id="1121881.SAMN02745225_01153"/>
<reference evidence="5" key="1">
    <citation type="submission" date="2016-11" db="EMBL/GenBank/DDBJ databases">
        <authorList>
            <person name="Varghese N."/>
            <person name="Submissions S."/>
        </authorList>
    </citation>
    <scope>NUCLEOTIDE SEQUENCE [LARGE SCALE GENOMIC DNA]</scope>
    <source>
        <strain evidence="5">DSM 19514</strain>
    </source>
</reference>
<dbReference type="EMBL" id="FQUL01000013">
    <property type="protein sequence ID" value="SHE62557.1"/>
    <property type="molecule type" value="Genomic_DNA"/>
</dbReference>
<dbReference type="RefSeq" id="WP_072789847.1">
    <property type="nucleotide sequence ID" value="NZ_FQUL01000013.1"/>
</dbReference>
<evidence type="ECO:0000313" key="4">
    <source>
        <dbReference type="EMBL" id="SHE62557.1"/>
    </source>
</evidence>
<dbReference type="PANTHER" id="PTHR41259">
    <property type="entry name" value="DOUBLE-STRAND BREAK REPAIR RAD50 ATPASE, PUTATIVE-RELATED"/>
    <property type="match status" value="1"/>
</dbReference>
<organism evidence="4 5">
    <name type="scientific">Ferrithrix thermotolerans DSM 19514</name>
    <dbReference type="NCBI Taxonomy" id="1121881"/>
    <lineage>
        <taxon>Bacteria</taxon>
        <taxon>Bacillati</taxon>
        <taxon>Actinomycetota</taxon>
        <taxon>Acidimicrobiia</taxon>
        <taxon>Acidimicrobiales</taxon>
        <taxon>Acidimicrobiaceae</taxon>
        <taxon>Ferrithrix</taxon>
    </lineage>
</organism>
<dbReference type="Proteomes" id="UP000184295">
    <property type="component" value="Unassembled WGS sequence"/>
</dbReference>
<keyword evidence="5" id="KW-1185">Reference proteome</keyword>
<gene>
    <name evidence="4" type="ORF">SAMN02745225_01153</name>
</gene>
<feature type="coiled-coil region" evidence="1">
    <location>
        <begin position="198"/>
        <end position="228"/>
    </location>
</feature>
<dbReference type="PANTHER" id="PTHR41259:SF1">
    <property type="entry name" value="DOUBLE-STRAND BREAK REPAIR RAD50 ATPASE, PUTATIVE-RELATED"/>
    <property type="match status" value="1"/>
</dbReference>
<evidence type="ECO:0000256" key="1">
    <source>
        <dbReference type="SAM" id="Coils"/>
    </source>
</evidence>
<feature type="coiled-coil region" evidence="1">
    <location>
        <begin position="530"/>
        <end position="574"/>
    </location>
</feature>
<feature type="transmembrane region" description="Helical" evidence="2">
    <location>
        <begin position="437"/>
        <end position="458"/>
    </location>
</feature>
<dbReference type="OrthoDB" id="3177877at2"/>
<name>A0A1M4V0Y6_9ACTN</name>
<feature type="domain" description="YhaN AAA" evidence="3">
    <location>
        <begin position="10"/>
        <end position="39"/>
    </location>
</feature>
<feature type="coiled-coil region" evidence="1">
    <location>
        <begin position="721"/>
        <end position="796"/>
    </location>
</feature>
<protein>
    <submittedName>
        <fullName evidence="4">Uncharacterized protein YhaN</fullName>
    </submittedName>
</protein>
<keyword evidence="2" id="KW-0812">Transmembrane</keyword>
<evidence type="ECO:0000259" key="3">
    <source>
        <dbReference type="Pfam" id="PF13514"/>
    </source>
</evidence>
<sequence length="977" mass="110726">MKILQIQTTTFDQRSIDLSLTGGLDLIYGPNEAGKSTIRGFLISSLCQPATGGGRRRAKTTQRQSQGKLRIVFAEGEVEVVFGGPTPTYVPSPAAQAFESARSSLDPQLYSMVYCIDSKEAATIAEMSDDRLQEFLGQLAIFGNFEEGAALRRLIDELKDRREKLFSPKANARNPAINRLGLDLRSLDKSLREDRRSVGEYEKKISQLNSVKDEIQQKSELLKEVEARIYLCKAITDLKVNAIEAESKRSNIPLLHLPESLPSLDAEISKIEAISQLQSQMHIKMTRRQEYAKDLERTDSEVIDGDRLELYSLLDTTPLYPLSQEIASLKDLQSDTVKEILSICQRLGIDRGEASNVGDLILTASTNIEVQELYSEAKGCIDQISILERELTSLGDTQNNLDACASLSQDIEKVQESIVALETLYTLKQQEIEAAKALKLPTTVVLVLMVLLVVSLIVQVSRRVIYGALATILELLLSLYLAWLAFQKTKRVEFKEELKAVQVYAGKQLSKSKLSSFEIENERRIKKDQLQELTGQLARVCEKVRRHEELASKITTYEERLNKLQSRIDEVFRHCGFNAKVNVEHAPLYLQNLAELKTLEARYNHNDELRAKKEDELTKTLSLASQLGFDTTYQDPSTLLVIDKKVDEILLKHHNALEKKAEYHSLIAQLDAEFSKDQNEVATLAEQAESYFKALGVEVQLNDEYSSKATVDRLKDIARNIVAYQELLARYKTSLERLRSTYLSEEIDLLNALTPEELSQTVNELEGQRDELSSRLLELQNEQGGLNAEIRLAEELSPLTKEIGYFSKKEQLSNAVEEYLVLEATIRVLQEIKEYRERSSRPEVLDKASQIFETITQGRYRTIRTGDPQDGTLFVEAYPSNKRLTLRQLSTGTLEELALAIRLGYIETHGQNKFRYPIVLDDVFVNFDYLRTHAAMEALKDIAAQNDRQIIMLSCHERERELFRQITKREAAVIQAG</sequence>
<dbReference type="Pfam" id="PF13514">
    <property type="entry name" value="AAA_27"/>
    <property type="match status" value="1"/>
</dbReference>
<keyword evidence="2" id="KW-0472">Membrane</keyword>
<dbReference type="AlphaFoldDB" id="A0A1M4V0Y6"/>
<dbReference type="InterPro" id="IPR027417">
    <property type="entry name" value="P-loop_NTPase"/>
</dbReference>
<feature type="transmembrane region" description="Helical" evidence="2">
    <location>
        <begin position="464"/>
        <end position="486"/>
    </location>
</feature>
<dbReference type="Gene3D" id="3.40.50.300">
    <property type="entry name" value="P-loop containing nucleotide triphosphate hydrolases"/>
    <property type="match status" value="2"/>
</dbReference>